<dbReference type="EMBL" id="AUZZ01000490">
    <property type="protein sequence ID" value="EQD67860.1"/>
    <property type="molecule type" value="Genomic_DNA"/>
</dbReference>
<organism evidence="1">
    <name type="scientific">mine drainage metagenome</name>
    <dbReference type="NCBI Taxonomy" id="410659"/>
    <lineage>
        <taxon>unclassified sequences</taxon>
        <taxon>metagenomes</taxon>
        <taxon>ecological metagenomes</taxon>
    </lineage>
</organism>
<dbReference type="AlphaFoldDB" id="T1CJE7"/>
<accession>T1CJE7</accession>
<feature type="non-terminal residue" evidence="1">
    <location>
        <position position="229"/>
    </location>
</feature>
<comment type="caution">
    <text evidence="1">The sequence shown here is derived from an EMBL/GenBank/DDBJ whole genome shotgun (WGS) entry which is preliminary data.</text>
</comment>
<sequence>ESLNASYGSREGFTGGQDLTSLGVVVLGARIYDPALGRWLAPDPAGMSASPYVYVGDDPEGLTDPTGAFSLGAFFFQDVVVGTDAAMADAMTYIGGAIGGFVWGYASTGGNLRDGVIGAVDGAAMGYLGGLTYAPGAAGVIEKGLLEGSVGGVATEATGGSFVGGFLGAFSGAVMEPGLSYGSFGQDVLSVTIASAVGGTVSVIGGGSFANGALSAAFQQMFNAVAHAG</sequence>
<name>T1CJE7_9ZZZZ</name>
<proteinExistence type="predicted"/>
<dbReference type="InterPro" id="IPR022385">
    <property type="entry name" value="Rhs_assc_core"/>
</dbReference>
<reference evidence="1" key="2">
    <citation type="journal article" date="2014" name="ISME J.">
        <title>Microbial stratification in low pH oxic and suboxic macroscopic growths along an acid mine drainage.</title>
        <authorList>
            <person name="Mendez-Garcia C."/>
            <person name="Mesa V."/>
            <person name="Sprenger R.R."/>
            <person name="Richter M."/>
            <person name="Diez M.S."/>
            <person name="Solano J."/>
            <person name="Bargiela R."/>
            <person name="Golyshina O.V."/>
            <person name="Manteca A."/>
            <person name="Ramos J.L."/>
            <person name="Gallego J.R."/>
            <person name="Llorente I."/>
            <person name="Martins Dos Santos V.A."/>
            <person name="Jensen O.N."/>
            <person name="Pelaez A.I."/>
            <person name="Sanchez J."/>
            <person name="Ferrer M."/>
        </authorList>
    </citation>
    <scope>NUCLEOTIDE SEQUENCE</scope>
</reference>
<dbReference type="NCBIfam" id="TIGR03696">
    <property type="entry name" value="Rhs_assc_core"/>
    <property type="match status" value="1"/>
</dbReference>
<dbReference type="Gene3D" id="2.180.10.10">
    <property type="entry name" value="RHS repeat-associated core"/>
    <property type="match status" value="1"/>
</dbReference>
<feature type="non-terminal residue" evidence="1">
    <location>
        <position position="1"/>
    </location>
</feature>
<evidence type="ECO:0000313" key="1">
    <source>
        <dbReference type="EMBL" id="EQD67860.1"/>
    </source>
</evidence>
<reference evidence="1" key="1">
    <citation type="submission" date="2013-08" db="EMBL/GenBank/DDBJ databases">
        <authorList>
            <person name="Mendez C."/>
            <person name="Richter M."/>
            <person name="Ferrer M."/>
            <person name="Sanchez J."/>
        </authorList>
    </citation>
    <scope>NUCLEOTIDE SEQUENCE</scope>
</reference>
<gene>
    <name evidence="1" type="ORF">B2A_00629</name>
</gene>
<protein>
    <submittedName>
        <fullName evidence="1">Rhs family protein</fullName>
    </submittedName>
</protein>